<keyword evidence="2 4" id="KW-0378">Hydrolase</keyword>
<dbReference type="PROSITE" id="PS01182">
    <property type="entry name" value="GLYCOSYL_HYDROL_F35"/>
    <property type="match status" value="1"/>
</dbReference>
<feature type="domain" description="Beta-galactosidase 1-like first all-beta" evidence="7">
    <location>
        <begin position="377"/>
        <end position="486"/>
    </location>
</feature>
<dbReference type="InterPro" id="IPR019801">
    <property type="entry name" value="Glyco_hydro_35_CS"/>
</dbReference>
<keyword evidence="3 4" id="KW-0326">Glycosidase</keyword>
<evidence type="ECO:0000313" key="10">
    <source>
        <dbReference type="Proteomes" id="UP000629365"/>
    </source>
</evidence>
<evidence type="ECO:0000256" key="1">
    <source>
        <dbReference type="ARBA" id="ARBA00009809"/>
    </source>
</evidence>
<reference evidence="10" key="1">
    <citation type="journal article" date="2019" name="Int. J. Syst. Evol. Microbiol.">
        <title>The Global Catalogue of Microorganisms (GCM) 10K type strain sequencing project: providing services to taxonomists for standard genome sequencing and annotation.</title>
        <authorList>
            <consortium name="The Broad Institute Genomics Platform"/>
            <consortium name="The Broad Institute Genome Sequencing Center for Infectious Disease"/>
            <person name="Wu L."/>
            <person name="Ma J."/>
        </authorList>
    </citation>
    <scope>NUCLEOTIDE SEQUENCE [LARGE SCALE GENOMIC DNA]</scope>
    <source>
        <strain evidence="10">CCM 7640</strain>
    </source>
</reference>
<dbReference type="RefSeq" id="WP_229702638.1">
    <property type="nucleotide sequence ID" value="NZ_BMCM01000001.1"/>
</dbReference>
<dbReference type="InterPro" id="IPR001944">
    <property type="entry name" value="Glycoside_Hdrlase_35"/>
</dbReference>
<comment type="caution">
    <text evidence="9">The sequence shown here is derived from an EMBL/GenBank/DDBJ whole genome shotgun (WGS) entry which is preliminary data.</text>
</comment>
<dbReference type="InterPro" id="IPR048912">
    <property type="entry name" value="BetaGal1-like_ABD1"/>
</dbReference>
<organism evidence="9 10">
    <name type="scientific">Microbacterium murale</name>
    <dbReference type="NCBI Taxonomy" id="1081040"/>
    <lineage>
        <taxon>Bacteria</taxon>
        <taxon>Bacillati</taxon>
        <taxon>Actinomycetota</taxon>
        <taxon>Actinomycetes</taxon>
        <taxon>Micrococcales</taxon>
        <taxon>Microbacteriaceae</taxon>
        <taxon>Microbacterium</taxon>
    </lineage>
</organism>
<dbReference type="Gene3D" id="3.20.20.80">
    <property type="entry name" value="Glycosidases"/>
    <property type="match status" value="1"/>
</dbReference>
<dbReference type="Pfam" id="PF21467">
    <property type="entry name" value="BetaGal_gal-bd"/>
    <property type="match status" value="1"/>
</dbReference>
<dbReference type="Proteomes" id="UP000629365">
    <property type="component" value="Unassembled WGS sequence"/>
</dbReference>
<dbReference type="InterPro" id="IPR017853">
    <property type="entry name" value="GH"/>
</dbReference>
<protein>
    <recommendedName>
        <fullName evidence="4">Beta-galactosidase</fullName>
        <ecNumber evidence="4">3.2.1.23</ecNumber>
    </recommendedName>
</protein>
<evidence type="ECO:0000256" key="3">
    <source>
        <dbReference type="ARBA" id="ARBA00023295"/>
    </source>
</evidence>
<dbReference type="Pfam" id="PF01301">
    <property type="entry name" value="Glyco_hydro_35"/>
    <property type="match status" value="1"/>
</dbReference>
<dbReference type="Pfam" id="PF21317">
    <property type="entry name" value="BetaGal_ABD_1"/>
    <property type="match status" value="1"/>
</dbReference>
<name>A0ABQ1RES9_9MICO</name>
<dbReference type="PIRSF" id="PIRSF006336">
    <property type="entry name" value="B-gal"/>
    <property type="match status" value="1"/>
</dbReference>
<dbReference type="SUPFAM" id="SSF49785">
    <property type="entry name" value="Galactose-binding domain-like"/>
    <property type="match status" value="1"/>
</dbReference>
<comment type="similarity">
    <text evidence="1 5">Belongs to the glycosyl hydrolase 35 family.</text>
</comment>
<dbReference type="PRINTS" id="PR00742">
    <property type="entry name" value="GLHYDRLASE35"/>
</dbReference>
<proteinExistence type="inferred from homology"/>
<accession>A0ABQ1RES9</accession>
<comment type="catalytic activity">
    <reaction evidence="4">
        <text>Hydrolysis of terminal non-reducing beta-D-galactose residues in beta-D-galactosides.</text>
        <dbReference type="EC" id="3.2.1.23"/>
    </reaction>
</comment>
<evidence type="ECO:0000256" key="5">
    <source>
        <dbReference type="RuleBase" id="RU003679"/>
    </source>
</evidence>
<dbReference type="SUPFAM" id="SSF51445">
    <property type="entry name" value="(Trans)glycosidases"/>
    <property type="match status" value="1"/>
</dbReference>
<dbReference type="EC" id="3.2.1.23" evidence="4"/>
<feature type="domain" description="Beta-galactosidase galactose-binding" evidence="8">
    <location>
        <begin position="525"/>
        <end position="578"/>
    </location>
</feature>
<dbReference type="PANTHER" id="PTHR23421">
    <property type="entry name" value="BETA-GALACTOSIDASE RELATED"/>
    <property type="match status" value="1"/>
</dbReference>
<dbReference type="InterPro" id="IPR008979">
    <property type="entry name" value="Galactose-bd-like_sf"/>
</dbReference>
<evidence type="ECO:0000256" key="2">
    <source>
        <dbReference type="ARBA" id="ARBA00022801"/>
    </source>
</evidence>
<evidence type="ECO:0000259" key="8">
    <source>
        <dbReference type="Pfam" id="PF21467"/>
    </source>
</evidence>
<evidence type="ECO:0000259" key="6">
    <source>
        <dbReference type="Pfam" id="PF01301"/>
    </source>
</evidence>
<dbReference type="InterPro" id="IPR031330">
    <property type="entry name" value="Gly_Hdrlase_35_cat"/>
</dbReference>
<dbReference type="InterPro" id="IPR026283">
    <property type="entry name" value="B-gal_1-like"/>
</dbReference>
<dbReference type="InterPro" id="IPR048913">
    <property type="entry name" value="BetaGal_gal-bd"/>
</dbReference>
<evidence type="ECO:0000256" key="4">
    <source>
        <dbReference type="RuleBase" id="RU000675"/>
    </source>
</evidence>
<gene>
    <name evidence="9" type="ORF">GCM10007269_04400</name>
</gene>
<dbReference type="EMBL" id="BMCM01000001">
    <property type="protein sequence ID" value="GGD64227.1"/>
    <property type="molecule type" value="Genomic_DNA"/>
</dbReference>
<evidence type="ECO:0000259" key="7">
    <source>
        <dbReference type="Pfam" id="PF21317"/>
    </source>
</evidence>
<evidence type="ECO:0000313" key="9">
    <source>
        <dbReference type="EMBL" id="GGD64227.1"/>
    </source>
</evidence>
<dbReference type="Gene3D" id="2.60.120.260">
    <property type="entry name" value="Galactose-binding domain-like"/>
    <property type="match status" value="2"/>
</dbReference>
<sequence length="609" mass="66254">MNHASSFSQDVSPAITRRDGRLFRSGQPYRILAGALHYFRVHPDYWEDRLRRLAAMGANTVDTYVAWNFHERTEGEPQFDGWRDLESFIRLAGDVGLDVYLRPSPYICAEWSNGGLPFWLTGRVSALRTSDPEYLAAVDRWYDELIPRIVPLQAAFGGPVVAVQIENEYGSFGSDHTYLEHQRDALRSRGIVELLTTADGITPDMLTHGSVAGALPTFTFGTGVATAQELRRPEDALVCSELWGGWFDHWGEPHHVRSAESMIGTVDELLAAGGSVSIYMAHGGTNFGLWNGANHDGALQPTITSYDSDAPIGEDGSLNAKFEALRTAFAPFHAIELPQRPEPAPVQAAQSVPLQPVTSLRDFAETLPMTGASTPMPQTFEQLGVEDGIVVYQAQVDVPADATIDIDTLHDRATVFIDDERVGTLERDGRLSLSLPGGARRALLTLIVESLGRINYGPRTGEGKGIMRGVRINGRRFVHGWTHRALPRDGVPSAGAWEAADAVASADVTAKSAADDGRVAGVARAAIDVETPADAWLAFPGGNKAMVWLNGFLLGRYWKVGPQQTLYAPAPLWRSGANEIIVLDTDGLGATVDVRERPEFGLTEEFVGS</sequence>
<feature type="domain" description="Glycoside hydrolase 35 catalytic" evidence="6">
    <location>
        <begin position="22"/>
        <end position="328"/>
    </location>
</feature>
<keyword evidence="10" id="KW-1185">Reference proteome</keyword>